<feature type="non-terminal residue" evidence="1">
    <location>
        <position position="1"/>
    </location>
</feature>
<sequence>VPLAGKDRAVACGSLQLLKDMLTDSTKEVRANAAGAIMTSRGQTKTSEHVEKIRDHENDHIAAVAKAAKIAVKFICSENQARVKLLVGKFHYLFSTLSPGYDLRFTTVLDFCSVSTGNEIFCWRPG</sequence>
<dbReference type="Proteomes" id="UP001283361">
    <property type="component" value="Unassembled WGS sequence"/>
</dbReference>
<keyword evidence="2" id="KW-1185">Reference proteome</keyword>
<reference evidence="1" key="1">
    <citation type="journal article" date="2023" name="G3 (Bethesda)">
        <title>A reference genome for the long-term kleptoplast-retaining sea slug Elysia crispata morphotype clarki.</title>
        <authorList>
            <person name="Eastman K.E."/>
            <person name="Pendleton A.L."/>
            <person name="Shaikh M.A."/>
            <person name="Suttiyut T."/>
            <person name="Ogas R."/>
            <person name="Tomko P."/>
            <person name="Gavelis G."/>
            <person name="Widhalm J.R."/>
            <person name="Wisecaver J.H."/>
        </authorList>
    </citation>
    <scope>NUCLEOTIDE SEQUENCE</scope>
    <source>
        <strain evidence="1">ECLA1</strain>
    </source>
</reference>
<dbReference type="AlphaFoldDB" id="A0AAE0YDE1"/>
<accession>A0AAE0YDE1</accession>
<dbReference type="EMBL" id="JAWDGP010006409">
    <property type="protein sequence ID" value="KAK3741669.1"/>
    <property type="molecule type" value="Genomic_DNA"/>
</dbReference>
<protein>
    <submittedName>
        <fullName evidence="1">Uncharacterized protein</fullName>
    </submittedName>
</protein>
<organism evidence="1 2">
    <name type="scientific">Elysia crispata</name>
    <name type="common">lettuce slug</name>
    <dbReference type="NCBI Taxonomy" id="231223"/>
    <lineage>
        <taxon>Eukaryota</taxon>
        <taxon>Metazoa</taxon>
        <taxon>Spiralia</taxon>
        <taxon>Lophotrochozoa</taxon>
        <taxon>Mollusca</taxon>
        <taxon>Gastropoda</taxon>
        <taxon>Heterobranchia</taxon>
        <taxon>Euthyneura</taxon>
        <taxon>Panpulmonata</taxon>
        <taxon>Sacoglossa</taxon>
        <taxon>Placobranchoidea</taxon>
        <taxon>Plakobranchidae</taxon>
        <taxon>Elysia</taxon>
    </lineage>
</organism>
<comment type="caution">
    <text evidence="1">The sequence shown here is derived from an EMBL/GenBank/DDBJ whole genome shotgun (WGS) entry which is preliminary data.</text>
</comment>
<evidence type="ECO:0000313" key="2">
    <source>
        <dbReference type="Proteomes" id="UP001283361"/>
    </source>
</evidence>
<name>A0AAE0YDE1_9GAST</name>
<proteinExistence type="predicted"/>
<gene>
    <name evidence="1" type="ORF">RRG08_063060</name>
</gene>
<evidence type="ECO:0000313" key="1">
    <source>
        <dbReference type="EMBL" id="KAK3741669.1"/>
    </source>
</evidence>